<accession>A0A6J4KXP0</accession>
<dbReference type="PANTHER" id="PTHR39186">
    <property type="entry name" value="DUF2071 FAMILY PROTEIN"/>
    <property type="match status" value="1"/>
</dbReference>
<dbReference type="PANTHER" id="PTHR39186:SF1">
    <property type="entry name" value="DUF2071 DOMAIN-CONTAINING PROTEIN"/>
    <property type="match status" value="1"/>
</dbReference>
<gene>
    <name evidence="1" type="ORF">AVDCRST_MAG07-1583</name>
</gene>
<organism evidence="1">
    <name type="scientific">uncultured Frankineae bacterium</name>
    <dbReference type="NCBI Taxonomy" id="437475"/>
    <lineage>
        <taxon>Bacteria</taxon>
        <taxon>Bacillati</taxon>
        <taxon>Actinomycetota</taxon>
        <taxon>Actinomycetes</taxon>
        <taxon>Frankiales</taxon>
        <taxon>environmental samples</taxon>
    </lineage>
</organism>
<protein>
    <recommendedName>
        <fullName evidence="2">DUF2071 domain-containing protein</fullName>
    </recommendedName>
</protein>
<proteinExistence type="predicted"/>
<dbReference type="Pfam" id="PF09844">
    <property type="entry name" value="DUF2071"/>
    <property type="match status" value="1"/>
</dbReference>
<dbReference type="SUPFAM" id="SSF160104">
    <property type="entry name" value="Acetoacetate decarboxylase-like"/>
    <property type="match status" value="1"/>
</dbReference>
<name>A0A6J4KXP0_9ACTN</name>
<dbReference type="AlphaFoldDB" id="A0A6J4KXP0"/>
<reference evidence="1" key="1">
    <citation type="submission" date="2020-02" db="EMBL/GenBank/DDBJ databases">
        <authorList>
            <person name="Meier V. D."/>
        </authorList>
    </citation>
    <scope>NUCLEOTIDE SEQUENCE</scope>
    <source>
        <strain evidence="1">AVDCRST_MAG07</strain>
    </source>
</reference>
<dbReference type="InterPro" id="IPR023375">
    <property type="entry name" value="ADC_dom_sf"/>
</dbReference>
<sequence length="242" mass="26621">MPEPLTETPPTPVRRPVFTQHWGDLTMLHWPLDPAVVAPLLPAGTVPDVLGGVTYVGLVPFVMSRVRILGTPPLPHLSGFPETNVRLYAVDPVSGRRGVVFRSLEAARLLPVVAARASYRLPYLWARMAVRHGPDTVAYETSRRWPGPRRAGGRVRVRLGEPVAADELALFLTARWGLFSTWYGGRTAFAPVDHPPWPLHRAELLDLSDDLVELAGLPAPQGAPHVLWSPGVQVRIGRPRPL</sequence>
<dbReference type="EMBL" id="CADCUB010000052">
    <property type="protein sequence ID" value="CAA9317676.1"/>
    <property type="molecule type" value="Genomic_DNA"/>
</dbReference>
<evidence type="ECO:0000313" key="1">
    <source>
        <dbReference type="EMBL" id="CAA9317676.1"/>
    </source>
</evidence>
<evidence type="ECO:0008006" key="2">
    <source>
        <dbReference type="Google" id="ProtNLM"/>
    </source>
</evidence>
<dbReference type="InterPro" id="IPR018644">
    <property type="entry name" value="DUF2071"/>
</dbReference>